<dbReference type="GeneID" id="104590980"/>
<organism evidence="2 3">
    <name type="scientific">Nelumbo nucifera</name>
    <name type="common">Sacred lotus</name>
    <dbReference type="NCBI Taxonomy" id="4432"/>
    <lineage>
        <taxon>Eukaryota</taxon>
        <taxon>Viridiplantae</taxon>
        <taxon>Streptophyta</taxon>
        <taxon>Embryophyta</taxon>
        <taxon>Tracheophyta</taxon>
        <taxon>Spermatophyta</taxon>
        <taxon>Magnoliopsida</taxon>
        <taxon>Proteales</taxon>
        <taxon>Nelumbonaceae</taxon>
        <taxon>Nelumbo</taxon>
    </lineage>
</organism>
<dbReference type="KEGG" id="nnu:104590980"/>
<dbReference type="InParanoid" id="A0A1U8Q029"/>
<sequence>FTPLLIHDLPGAHNPRDGEGGNHQTTECDGLALTKKAQLNDVNQLKKQKMKENNLGVEDGLHQTIEYIGLGCKRKTWLEEFNLLKKKKLNETNSGKLLHPHPNSSGGEELEVGTSYRGGFSRSAGRAKGSASRAGDSSGADSSS</sequence>
<evidence type="ECO:0000313" key="3">
    <source>
        <dbReference type="RefSeq" id="XP_019052153.1"/>
    </source>
</evidence>
<dbReference type="AlphaFoldDB" id="A0A1U8Q029"/>
<keyword evidence="2" id="KW-1185">Reference proteome</keyword>
<accession>A0A1U8Q029</accession>
<feature type="compositionally biased region" description="Low complexity" evidence="1">
    <location>
        <begin position="115"/>
        <end position="144"/>
    </location>
</feature>
<gene>
    <name evidence="3" type="primary">LOC104590980</name>
</gene>
<dbReference type="RefSeq" id="XP_019052153.1">
    <property type="nucleotide sequence ID" value="XM_019196608.1"/>
</dbReference>
<protein>
    <submittedName>
        <fullName evidence="3">Uncharacterized protein LOC104590980</fullName>
    </submittedName>
</protein>
<proteinExistence type="predicted"/>
<feature type="region of interest" description="Disordered" evidence="1">
    <location>
        <begin position="90"/>
        <end position="144"/>
    </location>
</feature>
<name>A0A1U8Q029_NELNU</name>
<evidence type="ECO:0000313" key="2">
    <source>
        <dbReference type="Proteomes" id="UP000189703"/>
    </source>
</evidence>
<feature type="region of interest" description="Disordered" evidence="1">
    <location>
        <begin position="1"/>
        <end position="26"/>
    </location>
</feature>
<reference evidence="3" key="1">
    <citation type="submission" date="2025-08" db="UniProtKB">
        <authorList>
            <consortium name="RefSeq"/>
        </authorList>
    </citation>
    <scope>IDENTIFICATION</scope>
</reference>
<dbReference type="Proteomes" id="UP000189703">
    <property type="component" value="Unplaced"/>
</dbReference>
<evidence type="ECO:0000256" key="1">
    <source>
        <dbReference type="SAM" id="MobiDB-lite"/>
    </source>
</evidence>
<feature type="non-terminal residue" evidence="3">
    <location>
        <position position="1"/>
    </location>
</feature>